<dbReference type="SUPFAM" id="SSF53850">
    <property type="entry name" value="Periplasmic binding protein-like II"/>
    <property type="match status" value="1"/>
</dbReference>
<reference evidence="6 7" key="1">
    <citation type="submission" date="2017-05" db="EMBL/GenBank/DDBJ databases">
        <title>Streptomyces alboflavus Genome sequencing and assembly.</title>
        <authorList>
            <person name="Wang Y."/>
            <person name="Du B."/>
            <person name="Ding Y."/>
            <person name="Liu H."/>
            <person name="Hou Q."/>
            <person name="Liu K."/>
            <person name="Wang C."/>
            <person name="Yao L."/>
        </authorList>
    </citation>
    <scope>NUCLEOTIDE SEQUENCE [LARGE SCALE GENOMIC DNA]</scope>
    <source>
        <strain evidence="6 7">MDJK44</strain>
    </source>
</reference>
<keyword evidence="4" id="KW-0804">Transcription</keyword>
<dbReference type="OrthoDB" id="4131546at2"/>
<accession>A0A1Z1WE44</accession>
<evidence type="ECO:0000313" key="7">
    <source>
        <dbReference type="Proteomes" id="UP000195880"/>
    </source>
</evidence>
<dbReference type="FunFam" id="1.10.10.10:FF:000001">
    <property type="entry name" value="LysR family transcriptional regulator"/>
    <property type="match status" value="1"/>
</dbReference>
<dbReference type="GO" id="GO:0003700">
    <property type="term" value="F:DNA-binding transcription factor activity"/>
    <property type="evidence" value="ECO:0007669"/>
    <property type="project" value="InterPro"/>
</dbReference>
<evidence type="ECO:0000256" key="2">
    <source>
        <dbReference type="ARBA" id="ARBA00023015"/>
    </source>
</evidence>
<dbReference type="PANTHER" id="PTHR30346:SF29">
    <property type="entry name" value="LYSR SUBSTRATE-BINDING"/>
    <property type="match status" value="1"/>
</dbReference>
<dbReference type="eggNOG" id="COG0583">
    <property type="taxonomic scope" value="Bacteria"/>
</dbReference>
<dbReference type="InterPro" id="IPR036390">
    <property type="entry name" value="WH_DNA-bd_sf"/>
</dbReference>
<dbReference type="InterPro" id="IPR000847">
    <property type="entry name" value="LysR_HTH_N"/>
</dbReference>
<gene>
    <name evidence="6" type="ORF">SMD44_04130</name>
</gene>
<evidence type="ECO:0000256" key="4">
    <source>
        <dbReference type="ARBA" id="ARBA00023163"/>
    </source>
</evidence>
<dbReference type="Proteomes" id="UP000195880">
    <property type="component" value="Chromosome"/>
</dbReference>
<dbReference type="SUPFAM" id="SSF46785">
    <property type="entry name" value="Winged helix' DNA-binding domain"/>
    <property type="match status" value="1"/>
</dbReference>
<dbReference type="Gene3D" id="1.10.10.10">
    <property type="entry name" value="Winged helix-like DNA-binding domain superfamily/Winged helix DNA-binding domain"/>
    <property type="match status" value="1"/>
</dbReference>
<dbReference type="Gene3D" id="3.40.190.10">
    <property type="entry name" value="Periplasmic binding protein-like II"/>
    <property type="match status" value="2"/>
</dbReference>
<keyword evidence="7" id="KW-1185">Reference proteome</keyword>
<dbReference type="CDD" id="cd08423">
    <property type="entry name" value="PBP2_LTTR_like_6"/>
    <property type="match status" value="1"/>
</dbReference>
<dbReference type="InterPro" id="IPR036388">
    <property type="entry name" value="WH-like_DNA-bd_sf"/>
</dbReference>
<evidence type="ECO:0000256" key="3">
    <source>
        <dbReference type="ARBA" id="ARBA00023125"/>
    </source>
</evidence>
<sequence>MLDMRRMQILRAVVTSGSVTAAARNLGYTPSAVSQQMAALEKEAGTPLLERTGRGVRPTDAGLLLADCATAIGRHVAHAETALADLRTGRTGRISVRYFATAGARVAAPALARLRREHPGVRAELRLTDPDDPLPAVKAGRTDVALVVRRHDAPPVDGLRFVHLLDDRYRAVLPPTHPLATRTELRLTDLAEEPFVGSELPGPCLDAVLDACGSAGFTPDFVVESGDYATAQGFVAAGVGVALVPEMGLVTASGTDEGRPGWVVREVVDPEPVRSIWAAVRATAPEGPVLRAFLGALRDAAAEAAGGFGGVDGVSGSGGAGGFGGAGGTTSTHPGSGPA</sequence>
<name>A0A1Z1WE44_9ACTN</name>
<protein>
    <submittedName>
        <fullName evidence="6">LysR family transcriptional regulator</fullName>
    </submittedName>
</protein>
<evidence type="ECO:0000259" key="5">
    <source>
        <dbReference type="PROSITE" id="PS50931"/>
    </source>
</evidence>
<dbReference type="RefSeq" id="WP_087884843.1">
    <property type="nucleotide sequence ID" value="NZ_CP021748.1"/>
</dbReference>
<dbReference type="GO" id="GO:0032993">
    <property type="term" value="C:protein-DNA complex"/>
    <property type="evidence" value="ECO:0007669"/>
    <property type="project" value="TreeGrafter"/>
</dbReference>
<dbReference type="PANTHER" id="PTHR30346">
    <property type="entry name" value="TRANSCRIPTIONAL DUAL REGULATOR HCAR-RELATED"/>
    <property type="match status" value="1"/>
</dbReference>
<dbReference type="STRING" id="67267.GCA_000716675_07694"/>
<keyword evidence="2" id="KW-0805">Transcription regulation</keyword>
<dbReference type="Pfam" id="PF03466">
    <property type="entry name" value="LysR_substrate"/>
    <property type="match status" value="1"/>
</dbReference>
<organism evidence="6 7">
    <name type="scientific">Streptomyces alboflavus</name>
    <dbReference type="NCBI Taxonomy" id="67267"/>
    <lineage>
        <taxon>Bacteria</taxon>
        <taxon>Bacillati</taxon>
        <taxon>Actinomycetota</taxon>
        <taxon>Actinomycetes</taxon>
        <taxon>Kitasatosporales</taxon>
        <taxon>Streptomycetaceae</taxon>
        <taxon>Streptomyces</taxon>
    </lineage>
</organism>
<dbReference type="KEGG" id="salf:SMD44_04130"/>
<evidence type="ECO:0000313" key="6">
    <source>
        <dbReference type="EMBL" id="ARX84679.1"/>
    </source>
</evidence>
<keyword evidence="3" id="KW-0238">DNA-binding</keyword>
<evidence type="ECO:0000256" key="1">
    <source>
        <dbReference type="ARBA" id="ARBA00009437"/>
    </source>
</evidence>
<dbReference type="GO" id="GO:0003677">
    <property type="term" value="F:DNA binding"/>
    <property type="evidence" value="ECO:0007669"/>
    <property type="project" value="UniProtKB-KW"/>
</dbReference>
<dbReference type="Pfam" id="PF00126">
    <property type="entry name" value="HTH_1"/>
    <property type="match status" value="1"/>
</dbReference>
<comment type="similarity">
    <text evidence="1">Belongs to the LysR transcriptional regulatory family.</text>
</comment>
<feature type="domain" description="HTH lysR-type" evidence="5">
    <location>
        <begin position="2"/>
        <end position="59"/>
    </location>
</feature>
<dbReference type="AlphaFoldDB" id="A0A1Z1WE44"/>
<dbReference type="InterPro" id="IPR005119">
    <property type="entry name" value="LysR_subst-bd"/>
</dbReference>
<dbReference type="PROSITE" id="PS50931">
    <property type="entry name" value="HTH_LYSR"/>
    <property type="match status" value="1"/>
</dbReference>
<proteinExistence type="inferred from homology"/>
<dbReference type="EMBL" id="CP021748">
    <property type="protein sequence ID" value="ARX84679.1"/>
    <property type="molecule type" value="Genomic_DNA"/>
</dbReference>